<feature type="region of interest" description="Disordered" evidence="1">
    <location>
        <begin position="63"/>
        <end position="83"/>
    </location>
</feature>
<evidence type="ECO:0000256" key="1">
    <source>
        <dbReference type="SAM" id="MobiDB-lite"/>
    </source>
</evidence>
<keyword evidence="2" id="KW-0812">Transmembrane</keyword>
<keyword evidence="4" id="KW-1185">Reference proteome</keyword>
<evidence type="ECO:0008006" key="5">
    <source>
        <dbReference type="Google" id="ProtNLM"/>
    </source>
</evidence>
<evidence type="ECO:0000313" key="4">
    <source>
        <dbReference type="Proteomes" id="UP000827986"/>
    </source>
</evidence>
<keyword evidence="2" id="KW-1133">Transmembrane helix</keyword>
<sequence length="357" mass="38607">MLDRCPQAAGRARAIQDSSLQRCPRPWRCQAWCALMHSKRSPRNWPDLFAVSSRRRGEECRCPGEGRVQAGPTGAGTQRPCSQRSSRHYRASCRAAESPAPPAAAGMPLLLALLLLATATCPVRGQVVTIDYEPAIAALALEGRITSSTFVLEQPRCVFNGTVSDTDEIWLVVSLSSAISSFTNPTSLQSLPPFQKFPETPNYMTMGTSSLNYPCGKSSGQITVLRVGNETGCVLEKSRPDCNGPLPGPGPYRVKFLAMSPATGPKAETQWSAPITLKTVKDPAPIDTWPGRRSAGMIVITTILSILLAVLLACFIAALVYGCSDISESAEIMGKQDPVTVKRYNTHHIYDQPAFKN</sequence>
<proteinExistence type="predicted"/>
<feature type="transmembrane region" description="Helical" evidence="2">
    <location>
        <begin position="298"/>
        <end position="321"/>
    </location>
</feature>
<reference evidence="3" key="1">
    <citation type="submission" date="2021-09" db="EMBL/GenBank/DDBJ databases">
        <title>The genome of Mauremys mutica provides insights into the evolution of semi-aquatic lifestyle.</title>
        <authorList>
            <person name="Gong S."/>
            <person name="Gao Y."/>
        </authorList>
    </citation>
    <scope>NUCLEOTIDE SEQUENCE</scope>
    <source>
        <strain evidence="3">MM-2020</strain>
        <tissue evidence="3">Muscle</tissue>
    </source>
</reference>
<dbReference type="InterPro" id="IPR024831">
    <property type="entry name" value="Uroplakin-3"/>
</dbReference>
<evidence type="ECO:0000313" key="3">
    <source>
        <dbReference type="EMBL" id="KAH1178984.1"/>
    </source>
</evidence>
<dbReference type="EMBL" id="JAHDVG010000473">
    <property type="protein sequence ID" value="KAH1178984.1"/>
    <property type="molecule type" value="Genomic_DNA"/>
</dbReference>
<gene>
    <name evidence="3" type="ORF">KIL84_000315</name>
</gene>
<keyword evidence="2" id="KW-0472">Membrane</keyword>
<name>A0A9D3XEF7_9SAUR</name>
<dbReference type="PANTHER" id="PTHR15446:SF2">
    <property type="entry name" value="UROPLAKIN-3B-LIKE PROTEIN 1-RELATED"/>
    <property type="match status" value="1"/>
</dbReference>
<evidence type="ECO:0000256" key="2">
    <source>
        <dbReference type="SAM" id="Phobius"/>
    </source>
</evidence>
<dbReference type="Proteomes" id="UP000827986">
    <property type="component" value="Unassembled WGS sequence"/>
</dbReference>
<dbReference type="GO" id="GO:0016020">
    <property type="term" value="C:membrane"/>
    <property type="evidence" value="ECO:0007669"/>
    <property type="project" value="TreeGrafter"/>
</dbReference>
<comment type="caution">
    <text evidence="3">The sequence shown here is derived from an EMBL/GenBank/DDBJ whole genome shotgun (WGS) entry which is preliminary data.</text>
</comment>
<protein>
    <recommendedName>
        <fullName evidence="5">Uroplakin 3B</fullName>
    </recommendedName>
</protein>
<accession>A0A9D3XEF7</accession>
<dbReference type="PANTHER" id="PTHR15446">
    <property type="entry name" value="UROPLAKIN III"/>
    <property type="match status" value="1"/>
</dbReference>
<dbReference type="AlphaFoldDB" id="A0A9D3XEF7"/>
<dbReference type="CDD" id="cd09969">
    <property type="entry name" value="UP_IIIb"/>
    <property type="match status" value="1"/>
</dbReference>
<organism evidence="3 4">
    <name type="scientific">Mauremys mutica</name>
    <name type="common">yellowpond turtle</name>
    <dbReference type="NCBI Taxonomy" id="74926"/>
    <lineage>
        <taxon>Eukaryota</taxon>
        <taxon>Metazoa</taxon>
        <taxon>Chordata</taxon>
        <taxon>Craniata</taxon>
        <taxon>Vertebrata</taxon>
        <taxon>Euteleostomi</taxon>
        <taxon>Archelosauria</taxon>
        <taxon>Testudinata</taxon>
        <taxon>Testudines</taxon>
        <taxon>Cryptodira</taxon>
        <taxon>Durocryptodira</taxon>
        <taxon>Testudinoidea</taxon>
        <taxon>Geoemydidae</taxon>
        <taxon>Geoemydinae</taxon>
        <taxon>Mauremys</taxon>
    </lineage>
</organism>